<dbReference type="NCBIfam" id="TIGR02476">
    <property type="entry name" value="BluB"/>
    <property type="match status" value="1"/>
</dbReference>
<dbReference type="AlphaFoldDB" id="A0A510DYP7"/>
<evidence type="ECO:0000313" key="7">
    <source>
        <dbReference type="Proteomes" id="UP000322983"/>
    </source>
</evidence>
<dbReference type="GeneID" id="41718918"/>
<evidence type="ECO:0000313" key="5">
    <source>
        <dbReference type="EMBL" id="BBG25299.1"/>
    </source>
</evidence>
<sequence length="220" mass="25548">MELYDAIKRRRDVRSFYKNGTISDEVLARILMAGHLAPSVGFSQPWNFIVIRDEEKRRKIKELALEERERFREELPEDRKKIFDNVKIEAVLDTPLNIAVTCDPTRFGPHVLGRRTIPETCQYSSVLAVENMWLAATSEGIGMGWLSFFRKEDVKKILEIPEHVDLVAYLTLGPADIPERPELEIFGWGKRMRLSEVVNEDSWGKPPRKELIDKLDNIRI</sequence>
<keyword evidence="2" id="KW-0288">FMN</keyword>
<evidence type="ECO:0000256" key="3">
    <source>
        <dbReference type="ARBA" id="ARBA00023002"/>
    </source>
</evidence>
<dbReference type="GO" id="GO:0016491">
    <property type="term" value="F:oxidoreductase activity"/>
    <property type="evidence" value="ECO:0007669"/>
    <property type="project" value="UniProtKB-KW"/>
</dbReference>
<evidence type="ECO:0000313" key="8">
    <source>
        <dbReference type="Proteomes" id="UP000325030"/>
    </source>
</evidence>
<feature type="domain" description="Nitroreductase" evidence="4">
    <location>
        <begin position="7"/>
        <end position="173"/>
    </location>
</feature>
<keyword evidence="5" id="KW-0436">Ligase</keyword>
<dbReference type="STRING" id="1294262.GCA_001316085_01535"/>
<evidence type="ECO:0000259" key="4">
    <source>
        <dbReference type="Pfam" id="PF00881"/>
    </source>
</evidence>
<dbReference type="InterPro" id="IPR050627">
    <property type="entry name" value="Nitroreductase/BluB"/>
</dbReference>
<dbReference type="Pfam" id="PF00881">
    <property type="entry name" value="Nitroreductase"/>
    <property type="match status" value="1"/>
</dbReference>
<dbReference type="Proteomes" id="UP000322983">
    <property type="component" value="Chromosome"/>
</dbReference>
<organism evidence="5 7">
    <name type="scientific">Sulfuracidifex tepidarius</name>
    <dbReference type="NCBI Taxonomy" id="1294262"/>
    <lineage>
        <taxon>Archaea</taxon>
        <taxon>Thermoproteota</taxon>
        <taxon>Thermoprotei</taxon>
        <taxon>Sulfolobales</taxon>
        <taxon>Sulfolobaceae</taxon>
        <taxon>Sulfuracidifex</taxon>
    </lineage>
</organism>
<keyword evidence="7" id="KW-1185">Reference proteome</keyword>
<reference evidence="8" key="1">
    <citation type="submission" date="2018-09" db="EMBL/GenBank/DDBJ databases">
        <title>Complete Genome Sequencing of Sulfolobus sp. JCM 16834.</title>
        <authorList>
            <person name="Kato S."/>
            <person name="Itoh T."/>
            <person name="Ohkuma M."/>
        </authorList>
    </citation>
    <scope>NUCLEOTIDE SEQUENCE [LARGE SCALE GENOMIC DNA]</scope>
    <source>
        <strain evidence="8">IC-007</strain>
    </source>
</reference>
<dbReference type="InterPro" id="IPR012825">
    <property type="entry name" value="BluB"/>
</dbReference>
<dbReference type="KEGG" id="step:IC006_2634"/>
<dbReference type="EMBL" id="AP018929">
    <property type="protein sequence ID" value="BBG25299.1"/>
    <property type="molecule type" value="Genomic_DNA"/>
</dbReference>
<evidence type="ECO:0000256" key="1">
    <source>
        <dbReference type="ARBA" id="ARBA00022630"/>
    </source>
</evidence>
<accession>A0A510DYP7</accession>
<dbReference type="RefSeq" id="WP_149528831.1">
    <property type="nucleotide sequence ID" value="NZ_AP018929.1"/>
</dbReference>
<proteinExistence type="predicted"/>
<evidence type="ECO:0000256" key="2">
    <source>
        <dbReference type="ARBA" id="ARBA00022643"/>
    </source>
</evidence>
<dbReference type="SUPFAM" id="SSF55469">
    <property type="entry name" value="FMN-dependent nitroreductase-like"/>
    <property type="match status" value="1"/>
</dbReference>
<protein>
    <submittedName>
        <fullName evidence="5">Coenzyme F420:L-glutamate ligase</fullName>
    </submittedName>
</protein>
<dbReference type="PANTHER" id="PTHR23026">
    <property type="entry name" value="NADPH NITROREDUCTASE"/>
    <property type="match status" value="1"/>
</dbReference>
<reference evidence="5 7" key="2">
    <citation type="journal article" date="2020" name="Int. J. Syst. Evol. Microbiol.">
        <title>Sulfuracidifex tepidarius gen. nov., sp. nov. and transfer of Sulfolobus metallicus Huber and Stetter 1992 to the genus Sulfuracidifex as Sulfuracidifex metallicus comb. nov.</title>
        <authorList>
            <person name="Itoh T."/>
            <person name="Miura T."/>
            <person name="Sakai H.D."/>
            <person name="Kato S."/>
            <person name="Ohkuma M."/>
            <person name="Takashina T."/>
        </authorList>
    </citation>
    <scope>NUCLEOTIDE SEQUENCE [LARGE SCALE GENOMIC DNA]</scope>
    <source>
        <strain evidence="5 7">IC-006</strain>
        <strain evidence="6">IC-007</strain>
    </source>
</reference>
<dbReference type="EMBL" id="AP018930">
    <property type="protein sequence ID" value="BBG28093.1"/>
    <property type="molecule type" value="Genomic_DNA"/>
</dbReference>
<dbReference type="GO" id="GO:0016874">
    <property type="term" value="F:ligase activity"/>
    <property type="evidence" value="ECO:0007669"/>
    <property type="project" value="UniProtKB-KW"/>
</dbReference>
<accession>A0A510E6C9</accession>
<keyword evidence="1" id="KW-0285">Flavoprotein</keyword>
<dbReference type="InterPro" id="IPR029479">
    <property type="entry name" value="Nitroreductase"/>
</dbReference>
<dbReference type="Proteomes" id="UP000325030">
    <property type="component" value="Chromosome"/>
</dbReference>
<dbReference type="OrthoDB" id="287850at2157"/>
<dbReference type="PANTHER" id="PTHR23026:SF90">
    <property type="entry name" value="IODOTYROSINE DEIODINASE 1"/>
    <property type="match status" value="1"/>
</dbReference>
<dbReference type="Gene3D" id="3.40.109.10">
    <property type="entry name" value="NADH Oxidase"/>
    <property type="match status" value="1"/>
</dbReference>
<evidence type="ECO:0000313" key="6">
    <source>
        <dbReference type="EMBL" id="BBG28093.1"/>
    </source>
</evidence>
<gene>
    <name evidence="5" type="ORF">IC006_2634</name>
    <name evidence="6" type="ORF">IC007_2648</name>
</gene>
<dbReference type="InterPro" id="IPR000415">
    <property type="entry name" value="Nitroreductase-like"/>
</dbReference>
<name>A0A510DYP7_9CREN</name>
<keyword evidence="3" id="KW-0560">Oxidoreductase</keyword>